<dbReference type="AlphaFoldDB" id="A0AAE3ZML4"/>
<keyword evidence="1" id="KW-1133">Transmembrane helix</keyword>
<gene>
    <name evidence="2" type="ORF">J2S44_001138</name>
</gene>
<dbReference type="Proteomes" id="UP001183629">
    <property type="component" value="Unassembled WGS sequence"/>
</dbReference>
<evidence type="ECO:0000313" key="3">
    <source>
        <dbReference type="Proteomes" id="UP001183629"/>
    </source>
</evidence>
<evidence type="ECO:0000313" key="2">
    <source>
        <dbReference type="EMBL" id="MDR7320888.1"/>
    </source>
</evidence>
<protein>
    <submittedName>
        <fullName evidence="2">Uncharacterized protein</fullName>
    </submittedName>
</protein>
<proteinExistence type="predicted"/>
<feature type="transmembrane region" description="Helical" evidence="1">
    <location>
        <begin position="51"/>
        <end position="73"/>
    </location>
</feature>
<dbReference type="RefSeq" id="WP_310409573.1">
    <property type="nucleotide sequence ID" value="NZ_JAVDYC010000001.1"/>
</dbReference>
<comment type="caution">
    <text evidence="2">The sequence shown here is derived from an EMBL/GenBank/DDBJ whole genome shotgun (WGS) entry which is preliminary data.</text>
</comment>
<evidence type="ECO:0000256" key="1">
    <source>
        <dbReference type="SAM" id="Phobius"/>
    </source>
</evidence>
<accession>A0AAE3ZML4</accession>
<keyword evidence="1" id="KW-0812">Transmembrane</keyword>
<keyword evidence="1" id="KW-0472">Membrane</keyword>
<sequence length="251" mass="25973">MDASMKDLDRLAVLDPARGREPGPVEWARAEASLERTIAGTPKHRPAPRRWMIAGTVAVAAGVAGAVVVPALLPGTAERAVAAWTAAPATRTGEQVMAQAAACAALDVGGVTTAAPDDVLLAEQRGVATLLIMRKGDTVVECLSVGDDGFATMSLTDSLPQAPPAGWPVNLETMSSFGSRDNMWSNVVGLAGPDVTGIDVRTDDGRVVHASVRSGWWAAWWPGSEGGEVDAIAVTVHTADGSTTHRPSQLP</sequence>
<organism evidence="2 3">
    <name type="scientific">Catenuloplanes niger</name>
    <dbReference type="NCBI Taxonomy" id="587534"/>
    <lineage>
        <taxon>Bacteria</taxon>
        <taxon>Bacillati</taxon>
        <taxon>Actinomycetota</taxon>
        <taxon>Actinomycetes</taxon>
        <taxon>Micromonosporales</taxon>
        <taxon>Micromonosporaceae</taxon>
        <taxon>Catenuloplanes</taxon>
    </lineage>
</organism>
<keyword evidence="3" id="KW-1185">Reference proteome</keyword>
<name>A0AAE3ZML4_9ACTN</name>
<dbReference type="EMBL" id="JAVDYC010000001">
    <property type="protein sequence ID" value="MDR7320888.1"/>
    <property type="molecule type" value="Genomic_DNA"/>
</dbReference>
<reference evidence="2 3" key="1">
    <citation type="submission" date="2023-07" db="EMBL/GenBank/DDBJ databases">
        <title>Sequencing the genomes of 1000 actinobacteria strains.</title>
        <authorList>
            <person name="Klenk H.-P."/>
        </authorList>
    </citation>
    <scope>NUCLEOTIDE SEQUENCE [LARGE SCALE GENOMIC DNA]</scope>
    <source>
        <strain evidence="2 3">DSM 44711</strain>
    </source>
</reference>